<dbReference type="PANTHER" id="PTHR37363:SF1">
    <property type="entry name" value="EKC_KEOPS COMPLEX SUBUNIT GON7"/>
    <property type="match status" value="1"/>
</dbReference>
<protein>
    <submittedName>
        <fullName evidence="3">EKC/KEOPS complex subunit GON7</fullName>
    </submittedName>
</protein>
<dbReference type="RefSeq" id="XP_007942698.1">
    <property type="nucleotide sequence ID" value="XM_007944507.1"/>
</dbReference>
<dbReference type="AlphaFoldDB" id="A0A8B7A420"/>
<sequence length="103" mass="11305">MELFAEFVWQDGKRQQLRVSCEAPGGAAPYQGLLVGLAKMRQKVDELLSPMIQREMQDQIAAAAEEALDGDGDDDDDDAEDENSIDNRANSDEPSAKRPEPPS</sequence>
<dbReference type="Proteomes" id="UP000694850">
    <property type="component" value="Unplaced"/>
</dbReference>
<dbReference type="GO" id="GO:0000408">
    <property type="term" value="C:EKC/KEOPS complex"/>
    <property type="evidence" value="ECO:0007669"/>
    <property type="project" value="InterPro"/>
</dbReference>
<proteinExistence type="predicted"/>
<evidence type="ECO:0000313" key="3">
    <source>
        <dbReference type="RefSeq" id="XP_007942698.1"/>
    </source>
</evidence>
<evidence type="ECO:0000313" key="2">
    <source>
        <dbReference type="Proteomes" id="UP000694850"/>
    </source>
</evidence>
<keyword evidence="2" id="KW-1185">Reference proteome</keyword>
<accession>A0A8B7A420</accession>
<feature type="region of interest" description="Disordered" evidence="1">
    <location>
        <begin position="63"/>
        <end position="103"/>
    </location>
</feature>
<dbReference type="OrthoDB" id="8905128at2759"/>
<feature type="compositionally biased region" description="Acidic residues" evidence="1">
    <location>
        <begin position="66"/>
        <end position="84"/>
    </location>
</feature>
<evidence type="ECO:0000256" key="1">
    <source>
        <dbReference type="SAM" id="MobiDB-lite"/>
    </source>
</evidence>
<dbReference type="Pfam" id="PF15387">
    <property type="entry name" value="DUF4611"/>
    <property type="match status" value="1"/>
</dbReference>
<name>A0A8B7A420_ORYAF</name>
<dbReference type="PANTHER" id="PTHR37363">
    <property type="entry name" value="EKC/KEOPS COMPLEX SUBUNIT GON7"/>
    <property type="match status" value="1"/>
</dbReference>
<reference evidence="3" key="1">
    <citation type="submission" date="2025-08" db="UniProtKB">
        <authorList>
            <consortium name="RefSeq"/>
        </authorList>
    </citation>
    <scope>IDENTIFICATION</scope>
</reference>
<gene>
    <name evidence="3" type="primary">GON7</name>
</gene>
<dbReference type="InterPro" id="IPR027893">
    <property type="entry name" value="GON7_meta"/>
</dbReference>
<feature type="compositionally biased region" description="Basic and acidic residues" evidence="1">
    <location>
        <begin position="89"/>
        <end position="103"/>
    </location>
</feature>
<organism evidence="2 3">
    <name type="scientific">Orycteropus afer afer</name>
    <dbReference type="NCBI Taxonomy" id="1230840"/>
    <lineage>
        <taxon>Eukaryota</taxon>
        <taxon>Metazoa</taxon>
        <taxon>Chordata</taxon>
        <taxon>Craniata</taxon>
        <taxon>Vertebrata</taxon>
        <taxon>Euteleostomi</taxon>
        <taxon>Mammalia</taxon>
        <taxon>Eutheria</taxon>
        <taxon>Afrotheria</taxon>
        <taxon>Tubulidentata</taxon>
        <taxon>Orycteropodidae</taxon>
        <taxon>Orycteropus</taxon>
    </lineage>
</organism>